<comment type="catalytic activity">
    <reaction evidence="7">
        <text>[protein]-L-isoaspartate + S-adenosyl-L-methionine = [protein]-L-isoaspartate alpha-methyl ester + S-adenosyl-L-homocysteine</text>
        <dbReference type="Rhea" id="RHEA:12705"/>
        <dbReference type="Rhea" id="RHEA-COMP:12143"/>
        <dbReference type="Rhea" id="RHEA-COMP:12144"/>
        <dbReference type="ChEBI" id="CHEBI:57856"/>
        <dbReference type="ChEBI" id="CHEBI:59789"/>
        <dbReference type="ChEBI" id="CHEBI:90596"/>
        <dbReference type="ChEBI" id="CHEBI:90598"/>
        <dbReference type="EC" id="2.1.1.77"/>
    </reaction>
</comment>
<dbReference type="HAMAP" id="MF_00090">
    <property type="entry name" value="PIMT"/>
    <property type="match status" value="1"/>
</dbReference>
<dbReference type="Proteomes" id="UP000094849">
    <property type="component" value="Unassembled WGS sequence"/>
</dbReference>
<dbReference type="FunFam" id="3.40.50.150:FF:000010">
    <property type="entry name" value="Protein-L-isoaspartate O-methyltransferase"/>
    <property type="match status" value="1"/>
</dbReference>
<dbReference type="GO" id="GO:0030091">
    <property type="term" value="P:protein repair"/>
    <property type="evidence" value="ECO:0007669"/>
    <property type="project" value="UniProtKB-UniRule"/>
</dbReference>
<dbReference type="InterPro" id="IPR000682">
    <property type="entry name" value="PCMT"/>
</dbReference>
<dbReference type="GO" id="GO:0032259">
    <property type="term" value="P:methylation"/>
    <property type="evidence" value="ECO:0007669"/>
    <property type="project" value="UniProtKB-KW"/>
</dbReference>
<dbReference type="GO" id="GO:0004719">
    <property type="term" value="F:protein-L-isoaspartate (D-aspartate) O-methyltransferase activity"/>
    <property type="evidence" value="ECO:0007669"/>
    <property type="project" value="UniProtKB-UniRule"/>
</dbReference>
<evidence type="ECO:0000256" key="3">
    <source>
        <dbReference type="ARBA" id="ARBA00022490"/>
    </source>
</evidence>
<dbReference type="STRING" id="1818881.A3196_12630"/>
<accession>A0A1E2URZ5</accession>
<keyword evidence="9" id="KW-1185">Reference proteome</keyword>
<dbReference type="EC" id="2.1.1.77" evidence="7"/>
<evidence type="ECO:0000256" key="7">
    <source>
        <dbReference type="HAMAP-Rule" id="MF_00090"/>
    </source>
</evidence>
<gene>
    <name evidence="7" type="primary">pcm</name>
    <name evidence="8" type="ORF">A3196_12630</name>
</gene>
<comment type="function">
    <text evidence="7">Catalyzes the methyl esterification of L-isoaspartyl residues in peptides and proteins that result from spontaneous decomposition of normal L-aspartyl and L-asparaginyl residues. It plays a role in the repair and/or degradation of damaged proteins.</text>
</comment>
<keyword evidence="3 7" id="KW-0963">Cytoplasm</keyword>
<dbReference type="PROSITE" id="PS01279">
    <property type="entry name" value="PCMT"/>
    <property type="match status" value="1"/>
</dbReference>
<comment type="similarity">
    <text evidence="2 7">Belongs to the methyltransferase superfamily. L-isoaspartyl/D-aspartyl protein methyltransferase family.</text>
</comment>
<dbReference type="NCBIfam" id="NF001453">
    <property type="entry name" value="PRK00312.1"/>
    <property type="match status" value="1"/>
</dbReference>
<keyword evidence="4 7" id="KW-0489">Methyltransferase</keyword>
<dbReference type="NCBIfam" id="TIGR00080">
    <property type="entry name" value="pimt"/>
    <property type="match status" value="1"/>
</dbReference>
<dbReference type="RefSeq" id="WP_069005708.1">
    <property type="nucleotide sequence ID" value="NZ_LVJW01000003.1"/>
</dbReference>
<name>A0A1E2URZ5_9GAMM</name>
<dbReference type="CDD" id="cd02440">
    <property type="entry name" value="AdoMet_MTases"/>
    <property type="match status" value="1"/>
</dbReference>
<evidence type="ECO:0000313" key="9">
    <source>
        <dbReference type="Proteomes" id="UP000094849"/>
    </source>
</evidence>
<keyword evidence="6 7" id="KW-0949">S-adenosyl-L-methionine</keyword>
<reference evidence="8 9" key="1">
    <citation type="submission" date="2016-03" db="EMBL/GenBank/DDBJ databases">
        <title>Chemosynthetic sulphur-oxidizing symbionts of marine invertebrate animals are capable of nitrogen fixation.</title>
        <authorList>
            <person name="Petersen J.M."/>
            <person name="Kemper A."/>
            <person name="Gruber-Vodicka H."/>
            <person name="Cardini U."/>
            <person name="Geest Mvander."/>
            <person name="Kleiner M."/>
            <person name="Bulgheresi S."/>
            <person name="Fussmann M."/>
            <person name="Herbold C."/>
            <person name="Seah B.K.B."/>
            <person name="Antony C.Paul."/>
            <person name="Liu D."/>
            <person name="Belitz A."/>
            <person name="Weber M."/>
        </authorList>
    </citation>
    <scope>NUCLEOTIDE SEQUENCE [LARGE SCALE GENOMIC DNA]</scope>
    <source>
        <strain evidence="8">G_D</strain>
    </source>
</reference>
<dbReference type="EMBL" id="LVJZ01000003">
    <property type="protein sequence ID" value="ODB97526.1"/>
    <property type="molecule type" value="Genomic_DNA"/>
</dbReference>
<keyword evidence="5 7" id="KW-0808">Transferase</keyword>
<dbReference type="AlphaFoldDB" id="A0A1E2URZ5"/>
<evidence type="ECO:0000256" key="5">
    <source>
        <dbReference type="ARBA" id="ARBA00022679"/>
    </source>
</evidence>
<dbReference type="SUPFAM" id="SSF53335">
    <property type="entry name" value="S-adenosyl-L-methionine-dependent methyltransferases"/>
    <property type="match status" value="1"/>
</dbReference>
<sequence length="217" mass="24246">MADIEAMLHDIEAEANYACRMTGRSTLNDHVLDAMSRVPRQRFVRKNFRSHAYDNSPLPIGKGQTISQPFIVALMTDLVAPKRDDKVLEVGTGSGYQTAVLAEMVDQLYTIEIIPKLAERSQRLLEKQGYNNINYRVGNGYFGWPEEAPFDAIMVTAAAEEIPQPLIDQLAPGGRLVLPVGKRHYTQDLMLLQKDHSGEVHTSNLLPVTFVPLTGER</sequence>
<evidence type="ECO:0000313" key="8">
    <source>
        <dbReference type="EMBL" id="ODB97526.1"/>
    </source>
</evidence>
<dbReference type="Gene3D" id="3.40.50.150">
    <property type="entry name" value="Vaccinia Virus protein VP39"/>
    <property type="match status" value="1"/>
</dbReference>
<dbReference type="Pfam" id="PF01135">
    <property type="entry name" value="PCMT"/>
    <property type="match status" value="1"/>
</dbReference>
<dbReference type="InterPro" id="IPR029063">
    <property type="entry name" value="SAM-dependent_MTases_sf"/>
</dbReference>
<feature type="active site" evidence="7">
    <location>
        <position position="67"/>
    </location>
</feature>
<dbReference type="PANTHER" id="PTHR11579">
    <property type="entry name" value="PROTEIN-L-ISOASPARTATE O-METHYLTRANSFERASE"/>
    <property type="match status" value="1"/>
</dbReference>
<comment type="caution">
    <text evidence="8">The sequence shown here is derived from an EMBL/GenBank/DDBJ whole genome shotgun (WGS) entry which is preliminary data.</text>
</comment>
<evidence type="ECO:0000256" key="2">
    <source>
        <dbReference type="ARBA" id="ARBA00005369"/>
    </source>
</evidence>
<evidence type="ECO:0000256" key="6">
    <source>
        <dbReference type="ARBA" id="ARBA00022691"/>
    </source>
</evidence>
<dbReference type="GO" id="GO:0005737">
    <property type="term" value="C:cytoplasm"/>
    <property type="evidence" value="ECO:0007669"/>
    <property type="project" value="UniProtKB-SubCell"/>
</dbReference>
<evidence type="ECO:0000256" key="4">
    <source>
        <dbReference type="ARBA" id="ARBA00022603"/>
    </source>
</evidence>
<evidence type="ECO:0000256" key="1">
    <source>
        <dbReference type="ARBA" id="ARBA00004496"/>
    </source>
</evidence>
<protein>
    <recommendedName>
        <fullName evidence="7">Protein-L-isoaspartate O-methyltransferase</fullName>
        <ecNumber evidence="7">2.1.1.77</ecNumber>
    </recommendedName>
    <alternativeName>
        <fullName evidence="7">L-isoaspartyl protein carboxyl methyltransferase</fullName>
    </alternativeName>
    <alternativeName>
        <fullName evidence="7">Protein L-isoaspartyl methyltransferase</fullName>
    </alternativeName>
    <alternativeName>
        <fullName evidence="7">Protein-beta-aspartate methyltransferase</fullName>
        <shortName evidence="7">PIMT</shortName>
    </alternativeName>
</protein>
<organism evidence="8 9">
    <name type="scientific">Candidatus Thiodiazotropha endoloripes</name>
    <dbReference type="NCBI Taxonomy" id="1818881"/>
    <lineage>
        <taxon>Bacteria</taxon>
        <taxon>Pseudomonadati</taxon>
        <taxon>Pseudomonadota</taxon>
        <taxon>Gammaproteobacteria</taxon>
        <taxon>Chromatiales</taxon>
        <taxon>Sedimenticolaceae</taxon>
        <taxon>Candidatus Thiodiazotropha</taxon>
    </lineage>
</organism>
<dbReference type="PANTHER" id="PTHR11579:SF0">
    <property type="entry name" value="PROTEIN-L-ISOASPARTATE(D-ASPARTATE) O-METHYLTRANSFERASE"/>
    <property type="match status" value="1"/>
</dbReference>
<proteinExistence type="inferred from homology"/>
<comment type="subcellular location">
    <subcellularLocation>
        <location evidence="1 7">Cytoplasm</location>
    </subcellularLocation>
</comment>